<name>A0A743PAY6_SALER</name>
<comment type="caution">
    <text evidence="2">The sequence shown here is derived from an EMBL/GenBank/DDBJ whole genome shotgun (WGS) entry which is preliminary data.</text>
</comment>
<protein>
    <submittedName>
        <fullName evidence="2">Uncharacterized protein</fullName>
    </submittedName>
</protein>
<proteinExistence type="predicted"/>
<organism evidence="2">
    <name type="scientific">Salmonella enterica</name>
    <name type="common">Salmonella choleraesuis</name>
    <dbReference type="NCBI Taxonomy" id="28901"/>
    <lineage>
        <taxon>Bacteria</taxon>
        <taxon>Pseudomonadati</taxon>
        <taxon>Pseudomonadota</taxon>
        <taxon>Gammaproteobacteria</taxon>
        <taxon>Enterobacterales</taxon>
        <taxon>Enterobacteriaceae</taxon>
        <taxon>Salmonella</taxon>
    </lineage>
</organism>
<keyword evidence="1" id="KW-1133">Transmembrane helix</keyword>
<feature type="transmembrane region" description="Helical" evidence="1">
    <location>
        <begin position="26"/>
        <end position="47"/>
    </location>
</feature>
<evidence type="ECO:0000256" key="1">
    <source>
        <dbReference type="SAM" id="Phobius"/>
    </source>
</evidence>
<accession>A0A743PAY6</accession>
<keyword evidence="1" id="KW-0472">Membrane</keyword>
<keyword evidence="1" id="KW-0812">Transmembrane</keyword>
<gene>
    <name evidence="2" type="ORF">G9F27_005389</name>
</gene>
<evidence type="ECO:0000313" key="2">
    <source>
        <dbReference type="EMBL" id="HAF2131046.1"/>
    </source>
</evidence>
<reference evidence="2" key="1">
    <citation type="journal article" date="2018" name="Genome Biol.">
        <title>SKESA: strategic k-mer extension for scrupulous assemblies.</title>
        <authorList>
            <person name="Souvorov A."/>
            <person name="Agarwala R."/>
            <person name="Lipman D.J."/>
        </authorList>
    </citation>
    <scope>NUCLEOTIDE SEQUENCE</scope>
    <source>
        <strain evidence="2">MA.CK_00/00001968</strain>
    </source>
</reference>
<dbReference type="AlphaFoldDB" id="A0A743PAY6"/>
<sequence length="106" mass="12189">MAQIVGGDHSVNKTGLWKKIKKKRHIVKLTHAGITLAWVNLTLYLPAISGQLLYLKFKMSTVADTPLGNNAVLIDFIDRYDHFNSFVLKKLRMVESGEFYWLFHVQ</sequence>
<reference evidence="2" key="2">
    <citation type="submission" date="2020-02" db="EMBL/GenBank/DDBJ databases">
        <authorList>
            <consortium name="NCBI Pathogen Detection Project"/>
        </authorList>
    </citation>
    <scope>NUCLEOTIDE SEQUENCE</scope>
    <source>
        <strain evidence="2">MA.CK_00/00001968</strain>
    </source>
</reference>
<dbReference type="EMBL" id="DAAUQX010000093">
    <property type="protein sequence ID" value="HAF2131046.1"/>
    <property type="molecule type" value="Genomic_DNA"/>
</dbReference>